<evidence type="ECO:0000313" key="2">
    <source>
        <dbReference type="EMBL" id="KAG5340123.1"/>
    </source>
</evidence>
<dbReference type="InterPro" id="IPR032430">
    <property type="entry name" value="Blm10_mid"/>
</dbReference>
<dbReference type="PANTHER" id="PTHR32170:SF3">
    <property type="entry name" value="PROTEASOME ACTIVATOR COMPLEX SUBUNIT 4"/>
    <property type="match status" value="1"/>
</dbReference>
<dbReference type="AlphaFoldDB" id="A0A836FMM0"/>
<evidence type="ECO:0000259" key="1">
    <source>
        <dbReference type="Pfam" id="PF16507"/>
    </source>
</evidence>
<dbReference type="EMBL" id="JAANIB010002613">
    <property type="protein sequence ID" value="KAG5340123.1"/>
    <property type="molecule type" value="Genomic_DNA"/>
</dbReference>
<dbReference type="InterPro" id="IPR035309">
    <property type="entry name" value="PSME4"/>
</dbReference>
<proteinExistence type="predicted"/>
<keyword evidence="3" id="KW-1185">Reference proteome</keyword>
<feature type="domain" description="Proteasome activator Blm10 middle HEAT repeats region" evidence="1">
    <location>
        <begin position="286"/>
        <end position="751"/>
    </location>
</feature>
<dbReference type="PANTHER" id="PTHR32170">
    <property type="entry name" value="PROTEASOME ACTIVATOR COMPLEX SUBUNIT 4"/>
    <property type="match status" value="1"/>
</dbReference>
<name>A0A836FMM0_9HYME</name>
<feature type="non-terminal residue" evidence="2">
    <location>
        <position position="850"/>
    </location>
</feature>
<sequence length="850" mass="98181">MNECDRDAENDSMMSSLSSFKTDFAEFRPQKELVYNKLLPYANELDAESRIWLAEIKGNLGRAVMLRELTVSDEILLLEHRDTLYSIRMLFSFSKTQSFYPWKKKLISPDELELPWRPLYKIMTHCLQRNTIGIHRNLLWLKTLLHCVIYSVKIYFPLSATQEILDELRPKLCPHDGLTMCTSLQILECFLPLQLSPEHHSIGYQLWFDEYMTMWKVCHNGPQWENNMMCLIARLAAFNIGYIDWEPYIPFMFTRFIRCLNLPVTYKQTPNSLNHKIEMSSITMWIVATLVRYYTERYTKPTWETPIPDNYKLTDPDVDAFVKSILPVAMTAMFNKFCINDACQALQYLATMRPNLVIPDMLDRMHSTFDSLTEPHKLTASMICMVAVARPMVQGSRNINKGYAYSEGPMHVLPLLFSLLPGIDPNDVGKTFATFRLISVYATLIPIVDSSRSTAIMTEEERIVCEATSRFEDFVLQFLDRVFMFIDSSSSENVRLENRSGNSKSKLESIAEVALSGVCATLLREMSDAIFESALHKLRTFMTERILETKVAGQLAAAVYNTFSHINGCDTLRALLPALTQTILSLVSEEEDILKEENLDHRLLHAMLILSAIVDTPGNNLIPHMDTLFKVLDRVLLLRSMDGNKLACHLLKSILSSLSMITPWQYRSNKRDYNDSNYPYVREWGQSVDLDNFCINWYIPGEEEIAAIQRIFSRYLMVQIDKLNRYCKDTSILSREELFASLNIVCSIIRGSESVLPLWTETPLELVKSSVKWNVSIIPTCGIKRHITMPDGSNVRYYLVEVMSQIQRVMLENAEDNTKSFFGLIRVRIYQPLKIYTMFHFNFDTEICKI</sequence>
<evidence type="ECO:0000313" key="3">
    <source>
        <dbReference type="Proteomes" id="UP000670152"/>
    </source>
</evidence>
<dbReference type="OrthoDB" id="17907at2759"/>
<comment type="caution">
    <text evidence="2">The sequence shown here is derived from an EMBL/GenBank/DDBJ whole genome shotgun (WGS) entry which is preliminary data.</text>
</comment>
<dbReference type="GO" id="GO:0005634">
    <property type="term" value="C:nucleus"/>
    <property type="evidence" value="ECO:0007669"/>
    <property type="project" value="TreeGrafter"/>
</dbReference>
<gene>
    <name evidence="2" type="primary">Psme4b</name>
    <name evidence="2" type="ORF">G6Z77_0005880</name>
</gene>
<dbReference type="GO" id="GO:0010499">
    <property type="term" value="P:proteasomal ubiquitin-independent protein catabolic process"/>
    <property type="evidence" value="ECO:0007669"/>
    <property type="project" value="TreeGrafter"/>
</dbReference>
<dbReference type="Proteomes" id="UP000670152">
    <property type="component" value="Unassembled WGS sequence"/>
</dbReference>
<protein>
    <submittedName>
        <fullName evidence="2">PSM4B protein</fullName>
    </submittedName>
</protein>
<dbReference type="Pfam" id="PF16507">
    <property type="entry name" value="HEAT_PSME4_mid"/>
    <property type="match status" value="1"/>
</dbReference>
<reference evidence="2 3" key="1">
    <citation type="submission" date="2020-02" db="EMBL/GenBank/DDBJ databases">
        <title>Relaxed selection underlies rapid genomic changes in the transitions from sociality to social parasitism in ants.</title>
        <authorList>
            <person name="Bi X."/>
        </authorList>
    </citation>
    <scope>NUCLEOTIDE SEQUENCE [LARGE SCALE GENOMIC DNA]</scope>
    <source>
        <strain evidence="2">BGI-DK2014b</strain>
        <tissue evidence="2">Whole body</tissue>
    </source>
</reference>
<organism evidence="2 3">
    <name type="scientific">Acromyrmex heyeri</name>
    <dbReference type="NCBI Taxonomy" id="230685"/>
    <lineage>
        <taxon>Eukaryota</taxon>
        <taxon>Metazoa</taxon>
        <taxon>Ecdysozoa</taxon>
        <taxon>Arthropoda</taxon>
        <taxon>Hexapoda</taxon>
        <taxon>Insecta</taxon>
        <taxon>Pterygota</taxon>
        <taxon>Neoptera</taxon>
        <taxon>Endopterygota</taxon>
        <taxon>Hymenoptera</taxon>
        <taxon>Apocrita</taxon>
        <taxon>Aculeata</taxon>
        <taxon>Formicoidea</taxon>
        <taxon>Formicidae</taxon>
        <taxon>Myrmicinae</taxon>
        <taxon>Acromyrmex</taxon>
    </lineage>
</organism>
<dbReference type="GO" id="GO:0005829">
    <property type="term" value="C:cytosol"/>
    <property type="evidence" value="ECO:0007669"/>
    <property type="project" value="TreeGrafter"/>
</dbReference>
<dbReference type="GO" id="GO:0016504">
    <property type="term" value="F:peptidase activator activity"/>
    <property type="evidence" value="ECO:0007669"/>
    <property type="project" value="InterPro"/>
</dbReference>
<dbReference type="GO" id="GO:0070628">
    <property type="term" value="F:proteasome binding"/>
    <property type="evidence" value="ECO:0007669"/>
    <property type="project" value="InterPro"/>
</dbReference>
<dbReference type="SUPFAM" id="SSF48371">
    <property type="entry name" value="ARM repeat"/>
    <property type="match status" value="1"/>
</dbReference>
<feature type="non-terminal residue" evidence="2">
    <location>
        <position position="1"/>
    </location>
</feature>
<accession>A0A836FMM0</accession>
<dbReference type="InterPro" id="IPR016024">
    <property type="entry name" value="ARM-type_fold"/>
</dbReference>